<dbReference type="InterPro" id="IPR000748">
    <property type="entry name" value="PsdUridine_synth_RsuA/RluB/E/F"/>
</dbReference>
<evidence type="ECO:0000313" key="7">
    <source>
        <dbReference type="EMBL" id="KAA1259367.1"/>
    </source>
</evidence>
<dbReference type="InterPro" id="IPR050343">
    <property type="entry name" value="RsuA_PseudoU_synthase"/>
</dbReference>
<dbReference type="PROSITE" id="PS50889">
    <property type="entry name" value="S4"/>
    <property type="match status" value="1"/>
</dbReference>
<evidence type="ECO:0000259" key="6">
    <source>
        <dbReference type="SMART" id="SM00363"/>
    </source>
</evidence>
<feature type="compositionally biased region" description="Basic residues" evidence="5">
    <location>
        <begin position="306"/>
        <end position="321"/>
    </location>
</feature>
<dbReference type="GO" id="GO:0003723">
    <property type="term" value="F:RNA binding"/>
    <property type="evidence" value="ECO:0007669"/>
    <property type="project" value="UniProtKB-KW"/>
</dbReference>
<dbReference type="RefSeq" id="WP_068266011.1">
    <property type="nucleotide sequence ID" value="NZ_LWSK01000104.1"/>
</dbReference>
<dbReference type="CDD" id="cd02870">
    <property type="entry name" value="PseudoU_synth_RsuA_like"/>
    <property type="match status" value="1"/>
</dbReference>
<evidence type="ECO:0000256" key="2">
    <source>
        <dbReference type="ARBA" id="ARBA00023235"/>
    </source>
</evidence>
<comment type="caution">
    <text evidence="7">The sequence shown here is derived from an EMBL/GenBank/DDBJ whole genome shotgun (WGS) entry which is preliminary data.</text>
</comment>
<feature type="compositionally biased region" description="Basic residues" evidence="5">
    <location>
        <begin position="267"/>
        <end position="277"/>
    </location>
</feature>
<reference evidence="7 8" key="1">
    <citation type="submission" date="2019-08" db="EMBL/GenBank/DDBJ databases">
        <title>Deep-cultivation of Planctomycetes and their phenomic and genomic characterization uncovers novel biology.</title>
        <authorList>
            <person name="Wiegand S."/>
            <person name="Jogler M."/>
            <person name="Boedeker C."/>
            <person name="Pinto D."/>
            <person name="Vollmers J."/>
            <person name="Rivas-Marin E."/>
            <person name="Kohn T."/>
            <person name="Peeters S.H."/>
            <person name="Heuer A."/>
            <person name="Rast P."/>
            <person name="Oberbeckmann S."/>
            <person name="Bunk B."/>
            <person name="Jeske O."/>
            <person name="Meyerdierks A."/>
            <person name="Storesund J.E."/>
            <person name="Kallscheuer N."/>
            <person name="Luecker S."/>
            <person name="Lage O.M."/>
            <person name="Pohl T."/>
            <person name="Merkel B.J."/>
            <person name="Hornburger P."/>
            <person name="Mueller R.-W."/>
            <person name="Bruemmer F."/>
            <person name="Labrenz M."/>
            <person name="Spormann A.M."/>
            <person name="Op Den Camp H."/>
            <person name="Overmann J."/>
            <person name="Amann R."/>
            <person name="Jetten M.S.M."/>
            <person name="Mascher T."/>
            <person name="Medema M.H."/>
            <person name="Devos D.P."/>
            <person name="Kaster A.-K."/>
            <person name="Ovreas L."/>
            <person name="Rohde M."/>
            <person name="Galperin M.Y."/>
            <person name="Jogler C."/>
        </authorList>
    </citation>
    <scope>NUCLEOTIDE SEQUENCE [LARGE SCALE GENOMIC DNA]</scope>
    <source>
        <strain evidence="7 8">LF1</strain>
    </source>
</reference>
<dbReference type="SMART" id="SM00363">
    <property type="entry name" value="S4"/>
    <property type="match status" value="1"/>
</dbReference>
<gene>
    <name evidence="7" type="primary">rluB</name>
    <name evidence="7" type="ORF">LF1_18990</name>
</gene>
<dbReference type="InterPro" id="IPR020103">
    <property type="entry name" value="PsdUridine_synth_cat_dom_sf"/>
</dbReference>
<evidence type="ECO:0000256" key="1">
    <source>
        <dbReference type="ARBA" id="ARBA00008348"/>
    </source>
</evidence>
<dbReference type="InterPro" id="IPR042092">
    <property type="entry name" value="PsdUridine_s_RsuA/RluB/E/F_cat"/>
</dbReference>
<dbReference type="InterPro" id="IPR036986">
    <property type="entry name" value="S4_RNA-bd_sf"/>
</dbReference>
<dbReference type="PANTHER" id="PTHR47683:SF2">
    <property type="entry name" value="RNA-BINDING S4 DOMAIN-CONTAINING PROTEIN"/>
    <property type="match status" value="1"/>
</dbReference>
<sequence length="396" mass="43262">MARKRKSRPASANAVTSGPIRLQRLLASAGFGSRRQCEELIETGRVHVDKDVVTKMGTTVDPDVQKVMVDGQLLKKQKLVYFAVHKPTGVVTTNRDPQGRPRVVDLVPPSERVFPVGRLDRSSEGLILLTNDGELAQRLTHPKYGVRKIYRVIVAGRVTNETMKKMREGIYISEGFVKVEGAKLINAKGKATEMEITLKEGKNREIRRILARLGHKVQQLRRIAVGPLRLGDVPAGAYRPLLRQEVEKLWEAVEAAEKLAAAESSRPAKKSKFKKPSASKTGGRKPSANKSRPGKAANTAKTGKTTAKKATPRKTTKRTRTSPRADPVSFLPPSEIDKRGGGKKVGAVIGGDATQPSKPKKKSKASVKKTKTSGKKTARNFGKGSGKPTGNKKRRR</sequence>
<evidence type="ECO:0000313" key="8">
    <source>
        <dbReference type="Proteomes" id="UP000322699"/>
    </source>
</evidence>
<dbReference type="SUPFAM" id="SSF55174">
    <property type="entry name" value="Alpha-L RNA-binding motif"/>
    <property type="match status" value="1"/>
</dbReference>
<keyword evidence="8" id="KW-1185">Reference proteome</keyword>
<dbReference type="AlphaFoldDB" id="A0A5B1CDY6"/>
<protein>
    <recommendedName>
        <fullName evidence="4">Pseudouridine synthase</fullName>
        <ecNumber evidence="4">5.4.99.-</ecNumber>
    </recommendedName>
</protein>
<comment type="similarity">
    <text evidence="1 4">Belongs to the pseudouridine synthase RsuA family.</text>
</comment>
<feature type="domain" description="RNA-binding S4" evidence="6">
    <location>
        <begin position="20"/>
        <end position="85"/>
    </location>
</feature>
<dbReference type="Gene3D" id="3.30.70.1560">
    <property type="entry name" value="Alpha-L RNA-binding motif"/>
    <property type="match status" value="1"/>
</dbReference>
<evidence type="ECO:0000256" key="5">
    <source>
        <dbReference type="SAM" id="MobiDB-lite"/>
    </source>
</evidence>
<dbReference type="PROSITE" id="PS01149">
    <property type="entry name" value="PSI_RSU"/>
    <property type="match status" value="1"/>
</dbReference>
<dbReference type="FunFam" id="3.10.290.10:FF:000003">
    <property type="entry name" value="Pseudouridine synthase"/>
    <property type="match status" value="1"/>
</dbReference>
<dbReference type="CDD" id="cd00165">
    <property type="entry name" value="S4"/>
    <property type="match status" value="1"/>
</dbReference>
<evidence type="ECO:0000256" key="4">
    <source>
        <dbReference type="RuleBase" id="RU003887"/>
    </source>
</evidence>
<accession>A0A5B1CDY6</accession>
<dbReference type="Gene3D" id="3.10.290.10">
    <property type="entry name" value="RNA-binding S4 domain"/>
    <property type="match status" value="1"/>
</dbReference>
<keyword evidence="3" id="KW-0694">RNA-binding</keyword>
<dbReference type="NCBIfam" id="TIGR00093">
    <property type="entry name" value="pseudouridine synthase"/>
    <property type="match status" value="1"/>
</dbReference>
<dbReference type="InterPro" id="IPR020094">
    <property type="entry name" value="TruA/RsuA/RluB/E/F_N"/>
</dbReference>
<dbReference type="PANTHER" id="PTHR47683">
    <property type="entry name" value="PSEUDOURIDINE SYNTHASE FAMILY PROTEIN-RELATED"/>
    <property type="match status" value="1"/>
</dbReference>
<evidence type="ECO:0000256" key="3">
    <source>
        <dbReference type="PROSITE-ProRule" id="PRU00182"/>
    </source>
</evidence>
<proteinExistence type="inferred from homology"/>
<dbReference type="SUPFAM" id="SSF55120">
    <property type="entry name" value="Pseudouridine synthase"/>
    <property type="match status" value="1"/>
</dbReference>
<dbReference type="EMBL" id="VRLW01000001">
    <property type="protein sequence ID" value="KAA1259367.1"/>
    <property type="molecule type" value="Genomic_DNA"/>
</dbReference>
<feature type="compositionally biased region" description="Low complexity" evidence="5">
    <location>
        <begin position="295"/>
        <end position="305"/>
    </location>
</feature>
<dbReference type="EC" id="5.4.99.-" evidence="4"/>
<dbReference type="InterPro" id="IPR002942">
    <property type="entry name" value="S4_RNA-bd"/>
</dbReference>
<dbReference type="InterPro" id="IPR018496">
    <property type="entry name" value="PsdUridine_synth_RsuA/RluB_CS"/>
</dbReference>
<dbReference type="GO" id="GO:0000455">
    <property type="term" value="P:enzyme-directed rRNA pseudouridine synthesis"/>
    <property type="evidence" value="ECO:0007669"/>
    <property type="project" value="UniProtKB-ARBA"/>
</dbReference>
<dbReference type="Pfam" id="PF01479">
    <property type="entry name" value="S4"/>
    <property type="match status" value="1"/>
</dbReference>
<dbReference type="Gene3D" id="3.30.70.580">
    <property type="entry name" value="Pseudouridine synthase I, catalytic domain, N-terminal subdomain"/>
    <property type="match status" value="1"/>
</dbReference>
<dbReference type="GO" id="GO:0120159">
    <property type="term" value="F:rRNA pseudouridine synthase activity"/>
    <property type="evidence" value="ECO:0007669"/>
    <property type="project" value="UniProtKB-ARBA"/>
</dbReference>
<feature type="compositionally biased region" description="Basic residues" evidence="5">
    <location>
        <begin position="358"/>
        <end position="378"/>
    </location>
</feature>
<dbReference type="Pfam" id="PF00849">
    <property type="entry name" value="PseudoU_synth_2"/>
    <property type="match status" value="1"/>
</dbReference>
<name>A0A5B1CDY6_9BACT</name>
<dbReference type="Proteomes" id="UP000322699">
    <property type="component" value="Unassembled WGS sequence"/>
</dbReference>
<dbReference type="InterPro" id="IPR006145">
    <property type="entry name" value="PsdUridine_synth_RsuA/RluA"/>
</dbReference>
<dbReference type="OrthoDB" id="9807213at2"/>
<organism evidence="7 8">
    <name type="scientific">Rubripirellula obstinata</name>
    <dbReference type="NCBI Taxonomy" id="406547"/>
    <lineage>
        <taxon>Bacteria</taxon>
        <taxon>Pseudomonadati</taxon>
        <taxon>Planctomycetota</taxon>
        <taxon>Planctomycetia</taxon>
        <taxon>Pirellulales</taxon>
        <taxon>Pirellulaceae</taxon>
        <taxon>Rubripirellula</taxon>
    </lineage>
</organism>
<keyword evidence="2 4" id="KW-0413">Isomerase</keyword>
<feature type="region of interest" description="Disordered" evidence="5">
    <location>
        <begin position="260"/>
        <end position="396"/>
    </location>
</feature>